<sequence>MANIKQQIKRVKTNEKARQANVSFKSSLKTAMKAVLAAVENKDKEKAVSSLSTAYKKLDKAQAKGIVHKNYVARHKSKLAMAVNSLN</sequence>
<dbReference type="Proteomes" id="UP000886758">
    <property type="component" value="Unassembled WGS sequence"/>
</dbReference>
<protein>
    <recommendedName>
        <fullName evidence="7 8">Small ribosomal subunit protein bS20</fullName>
    </recommendedName>
</protein>
<comment type="function">
    <text evidence="1 8">Binds directly to 16S ribosomal RNA.</text>
</comment>
<evidence type="ECO:0000256" key="6">
    <source>
        <dbReference type="ARBA" id="ARBA00023274"/>
    </source>
</evidence>
<name>A0A9D1KJ13_9MOLU</name>
<evidence type="ECO:0000256" key="8">
    <source>
        <dbReference type="HAMAP-Rule" id="MF_00500"/>
    </source>
</evidence>
<gene>
    <name evidence="8 9" type="primary">rpsT</name>
    <name evidence="9" type="ORF">IAD46_03345</name>
</gene>
<evidence type="ECO:0000256" key="1">
    <source>
        <dbReference type="ARBA" id="ARBA00003134"/>
    </source>
</evidence>
<comment type="similarity">
    <text evidence="2 8">Belongs to the bacterial ribosomal protein bS20 family.</text>
</comment>
<dbReference type="GO" id="GO:0005829">
    <property type="term" value="C:cytosol"/>
    <property type="evidence" value="ECO:0007669"/>
    <property type="project" value="TreeGrafter"/>
</dbReference>
<dbReference type="GO" id="GO:0003735">
    <property type="term" value="F:structural constituent of ribosome"/>
    <property type="evidence" value="ECO:0007669"/>
    <property type="project" value="InterPro"/>
</dbReference>
<keyword evidence="5 8" id="KW-0689">Ribosomal protein</keyword>
<dbReference type="AlphaFoldDB" id="A0A9D1KJ13"/>
<dbReference type="InterPro" id="IPR002583">
    <property type="entry name" value="Ribosomal_bS20"/>
</dbReference>
<dbReference type="FunFam" id="1.20.58.110:FF:000001">
    <property type="entry name" value="30S ribosomal protein S20"/>
    <property type="match status" value="1"/>
</dbReference>
<evidence type="ECO:0000256" key="5">
    <source>
        <dbReference type="ARBA" id="ARBA00022980"/>
    </source>
</evidence>
<dbReference type="NCBIfam" id="TIGR00029">
    <property type="entry name" value="S20"/>
    <property type="match status" value="1"/>
</dbReference>
<dbReference type="HAMAP" id="MF_00500">
    <property type="entry name" value="Ribosomal_bS20"/>
    <property type="match status" value="1"/>
</dbReference>
<evidence type="ECO:0000313" key="9">
    <source>
        <dbReference type="EMBL" id="HIT50042.1"/>
    </source>
</evidence>
<proteinExistence type="inferred from homology"/>
<reference evidence="9" key="2">
    <citation type="journal article" date="2021" name="PeerJ">
        <title>Extensive microbial diversity within the chicken gut microbiome revealed by metagenomics and culture.</title>
        <authorList>
            <person name="Gilroy R."/>
            <person name="Ravi A."/>
            <person name="Getino M."/>
            <person name="Pursley I."/>
            <person name="Horton D.L."/>
            <person name="Alikhan N.F."/>
            <person name="Baker D."/>
            <person name="Gharbi K."/>
            <person name="Hall N."/>
            <person name="Watson M."/>
            <person name="Adriaenssens E.M."/>
            <person name="Foster-Nyarko E."/>
            <person name="Jarju S."/>
            <person name="Secka A."/>
            <person name="Antonio M."/>
            <person name="Oren A."/>
            <person name="Chaudhuri R.R."/>
            <person name="La Ragione R."/>
            <person name="Hildebrand F."/>
            <person name="Pallen M.J."/>
        </authorList>
    </citation>
    <scope>NUCLEOTIDE SEQUENCE</scope>
    <source>
        <strain evidence="9">ChiW17-6978</strain>
    </source>
</reference>
<dbReference type="InterPro" id="IPR036510">
    <property type="entry name" value="Ribosomal_bS20_sf"/>
</dbReference>
<keyword evidence="6 8" id="KW-0687">Ribonucleoprotein</keyword>
<evidence type="ECO:0000313" key="10">
    <source>
        <dbReference type="Proteomes" id="UP000886758"/>
    </source>
</evidence>
<accession>A0A9D1KJ13</accession>
<keyword evidence="3 8" id="KW-0699">rRNA-binding</keyword>
<dbReference type="EMBL" id="DVLF01000104">
    <property type="protein sequence ID" value="HIT50042.1"/>
    <property type="molecule type" value="Genomic_DNA"/>
</dbReference>
<keyword evidence="4 8" id="KW-0694">RNA-binding</keyword>
<evidence type="ECO:0000256" key="2">
    <source>
        <dbReference type="ARBA" id="ARBA00007634"/>
    </source>
</evidence>
<evidence type="ECO:0000256" key="3">
    <source>
        <dbReference type="ARBA" id="ARBA00022730"/>
    </source>
</evidence>
<reference evidence="9" key="1">
    <citation type="submission" date="2020-10" db="EMBL/GenBank/DDBJ databases">
        <authorList>
            <person name="Gilroy R."/>
        </authorList>
    </citation>
    <scope>NUCLEOTIDE SEQUENCE</scope>
    <source>
        <strain evidence="9">ChiW17-6978</strain>
    </source>
</reference>
<evidence type="ECO:0000256" key="7">
    <source>
        <dbReference type="ARBA" id="ARBA00035136"/>
    </source>
</evidence>
<comment type="caution">
    <text evidence="9">The sequence shown here is derived from an EMBL/GenBank/DDBJ whole genome shotgun (WGS) entry which is preliminary data.</text>
</comment>
<dbReference type="GO" id="GO:0006412">
    <property type="term" value="P:translation"/>
    <property type="evidence" value="ECO:0007669"/>
    <property type="project" value="UniProtKB-UniRule"/>
</dbReference>
<evidence type="ECO:0000256" key="4">
    <source>
        <dbReference type="ARBA" id="ARBA00022884"/>
    </source>
</evidence>
<dbReference type="GO" id="GO:0015935">
    <property type="term" value="C:small ribosomal subunit"/>
    <property type="evidence" value="ECO:0007669"/>
    <property type="project" value="TreeGrafter"/>
</dbReference>
<dbReference type="PANTHER" id="PTHR33398">
    <property type="entry name" value="30S RIBOSOMAL PROTEIN S20"/>
    <property type="match status" value="1"/>
</dbReference>
<dbReference type="SUPFAM" id="SSF46992">
    <property type="entry name" value="Ribosomal protein S20"/>
    <property type="match status" value="1"/>
</dbReference>
<dbReference type="PANTHER" id="PTHR33398:SF1">
    <property type="entry name" value="SMALL RIBOSOMAL SUBUNIT PROTEIN BS20C"/>
    <property type="match status" value="1"/>
</dbReference>
<organism evidence="9 10">
    <name type="scientific">Candidatus Pelethenecus faecipullorum</name>
    <dbReference type="NCBI Taxonomy" id="2840900"/>
    <lineage>
        <taxon>Bacteria</taxon>
        <taxon>Bacillati</taxon>
        <taxon>Mycoplasmatota</taxon>
        <taxon>Mollicutes</taxon>
        <taxon>Candidatus Pelethenecus</taxon>
    </lineage>
</organism>
<dbReference type="Pfam" id="PF01649">
    <property type="entry name" value="Ribosomal_S20p"/>
    <property type="match status" value="1"/>
</dbReference>
<dbReference type="Gene3D" id="1.20.58.110">
    <property type="entry name" value="Ribosomal protein S20"/>
    <property type="match status" value="1"/>
</dbReference>
<dbReference type="GO" id="GO:0070181">
    <property type="term" value="F:small ribosomal subunit rRNA binding"/>
    <property type="evidence" value="ECO:0007669"/>
    <property type="project" value="TreeGrafter"/>
</dbReference>